<evidence type="ECO:0000256" key="9">
    <source>
        <dbReference type="SAM" id="Phobius"/>
    </source>
</evidence>
<keyword evidence="4 9" id="KW-0812">Transmembrane</keyword>
<dbReference type="PROSITE" id="PS00216">
    <property type="entry name" value="SUGAR_TRANSPORT_1"/>
    <property type="match status" value="1"/>
</dbReference>
<feature type="region of interest" description="Disordered" evidence="8">
    <location>
        <begin position="525"/>
        <end position="561"/>
    </location>
</feature>
<keyword evidence="5 9" id="KW-1133">Transmembrane helix</keyword>
<dbReference type="InterPro" id="IPR005829">
    <property type="entry name" value="Sugar_transporter_CS"/>
</dbReference>
<comment type="similarity">
    <text evidence="2 7">Belongs to the major facilitator superfamily. Sugar transporter (TC 2.A.1.1) family.</text>
</comment>
<comment type="caution">
    <text evidence="11">The sequence shown here is derived from an EMBL/GenBank/DDBJ whole genome shotgun (WGS) entry which is preliminary data.</text>
</comment>
<proteinExistence type="inferred from homology"/>
<dbReference type="Pfam" id="PF00083">
    <property type="entry name" value="Sugar_tr"/>
    <property type="match status" value="1"/>
</dbReference>
<dbReference type="Gene3D" id="1.20.1250.20">
    <property type="entry name" value="MFS general substrate transporter like domains"/>
    <property type="match status" value="1"/>
</dbReference>
<feature type="transmembrane region" description="Helical" evidence="9">
    <location>
        <begin position="102"/>
        <end position="119"/>
    </location>
</feature>
<dbReference type="InterPro" id="IPR003663">
    <property type="entry name" value="Sugar/inositol_transpt"/>
</dbReference>
<feature type="transmembrane region" description="Helical" evidence="9">
    <location>
        <begin position="125"/>
        <end position="148"/>
    </location>
</feature>
<evidence type="ECO:0000313" key="11">
    <source>
        <dbReference type="EMBL" id="RKU48264.1"/>
    </source>
</evidence>
<evidence type="ECO:0000256" key="6">
    <source>
        <dbReference type="ARBA" id="ARBA00023136"/>
    </source>
</evidence>
<feature type="transmembrane region" description="Helical" evidence="9">
    <location>
        <begin position="389"/>
        <end position="414"/>
    </location>
</feature>
<comment type="subcellular location">
    <subcellularLocation>
        <location evidence="1">Membrane</location>
        <topology evidence="1">Multi-pass membrane protein</topology>
    </subcellularLocation>
</comment>
<evidence type="ECO:0000256" key="8">
    <source>
        <dbReference type="SAM" id="MobiDB-lite"/>
    </source>
</evidence>
<feature type="transmembrane region" description="Helical" evidence="9">
    <location>
        <begin position="463"/>
        <end position="481"/>
    </location>
</feature>
<dbReference type="CDD" id="cd17356">
    <property type="entry name" value="MFS_HXT"/>
    <property type="match status" value="1"/>
</dbReference>
<accession>A0A420YK64</accession>
<evidence type="ECO:0000259" key="10">
    <source>
        <dbReference type="PROSITE" id="PS50850"/>
    </source>
</evidence>
<keyword evidence="12" id="KW-1185">Reference proteome</keyword>
<dbReference type="Proteomes" id="UP000275385">
    <property type="component" value="Unassembled WGS sequence"/>
</dbReference>
<name>A0A420YK64_9PEZI</name>
<feature type="compositionally biased region" description="Low complexity" evidence="8">
    <location>
        <begin position="540"/>
        <end position="555"/>
    </location>
</feature>
<dbReference type="AlphaFoldDB" id="A0A420YK64"/>
<keyword evidence="3 7" id="KW-0813">Transport</keyword>
<dbReference type="GO" id="GO:0005351">
    <property type="term" value="F:carbohydrate:proton symporter activity"/>
    <property type="evidence" value="ECO:0007669"/>
    <property type="project" value="TreeGrafter"/>
</dbReference>
<dbReference type="GO" id="GO:0016020">
    <property type="term" value="C:membrane"/>
    <property type="evidence" value="ECO:0007669"/>
    <property type="project" value="UniProtKB-SubCell"/>
</dbReference>
<sequence>MAKLAMGWSKPDNVAGSSAPAILIGIFVATGGLLFGYDTGAINGILGMDSFTRQFNTGYTNAEGRVTMSPSEIAIIVAMLSAGTFVGALMAAPIGDYLGRRLSILISIGIFSFGVIFQVCANKIPILLVGRFFAGQGVGAVSVLVPLYQSEMAPKWIRGTLVCAYQLSITLGLLAAAVVNILTSKLHGSSAYRIPMGLQLTWACVLSLGLLIMPETPRFLIKNGQKEAAALSLSRLRRLDITHPALIEELHEIEANHEYEMALSADSYKDIFFGSPHLGRRTLTGCGLQMLQQLTGVNFIMYYGTVFFVGANVSNPFTISLVMQIINLVSTIPGLLVVESWGRRKLLIVGAVGMAICQLTIASVTTAIGDTRNLGHGQDNDPKAVVGNQILIIFVAIYVFFFAASWGPVTWVVTSEIYPLKVRAKAMSVSTASNWLLNFGIAYGTPYMVEQGQGYGGLGARVFFVWGAFCIVAIFFVYCMVYETSKISLEQIDEMYERVSYAWNSKSFEPSWSFQQMRDLGFSDSGVQPQQETQHELEPSRSSSTGTTHTDTGISNITASSSAHDHDTKLINQIGAVDFSY</sequence>
<evidence type="ECO:0000256" key="7">
    <source>
        <dbReference type="RuleBase" id="RU003346"/>
    </source>
</evidence>
<evidence type="ECO:0000256" key="2">
    <source>
        <dbReference type="ARBA" id="ARBA00010992"/>
    </source>
</evidence>
<feature type="transmembrane region" description="Helical" evidence="9">
    <location>
        <begin position="290"/>
        <end position="311"/>
    </location>
</feature>
<dbReference type="PANTHER" id="PTHR48022">
    <property type="entry name" value="PLASTIDIC GLUCOSE TRANSPORTER 4"/>
    <property type="match status" value="1"/>
</dbReference>
<organism evidence="11 12">
    <name type="scientific">Coniochaeta pulveracea</name>
    <dbReference type="NCBI Taxonomy" id="177199"/>
    <lineage>
        <taxon>Eukaryota</taxon>
        <taxon>Fungi</taxon>
        <taxon>Dikarya</taxon>
        <taxon>Ascomycota</taxon>
        <taxon>Pezizomycotina</taxon>
        <taxon>Sordariomycetes</taxon>
        <taxon>Sordariomycetidae</taxon>
        <taxon>Coniochaetales</taxon>
        <taxon>Coniochaetaceae</taxon>
        <taxon>Coniochaeta</taxon>
    </lineage>
</organism>
<dbReference type="InterPro" id="IPR050360">
    <property type="entry name" value="MFS_Sugar_Transporters"/>
</dbReference>
<evidence type="ECO:0000256" key="4">
    <source>
        <dbReference type="ARBA" id="ARBA00022692"/>
    </source>
</evidence>
<evidence type="ECO:0000256" key="3">
    <source>
        <dbReference type="ARBA" id="ARBA00022448"/>
    </source>
</evidence>
<feature type="domain" description="Major facilitator superfamily (MFS) profile" evidence="10">
    <location>
        <begin position="24"/>
        <end position="485"/>
    </location>
</feature>
<dbReference type="NCBIfam" id="TIGR00879">
    <property type="entry name" value="SP"/>
    <property type="match status" value="1"/>
</dbReference>
<keyword evidence="6 9" id="KW-0472">Membrane</keyword>
<dbReference type="PRINTS" id="PR00171">
    <property type="entry name" value="SUGRTRNSPORT"/>
</dbReference>
<dbReference type="PANTHER" id="PTHR48022:SF40">
    <property type="entry name" value="MAJOR FACILITATOR SUPERFAMILY (MFS) PROFILE DOMAIN-CONTAINING PROTEIN"/>
    <property type="match status" value="1"/>
</dbReference>
<feature type="transmembrane region" description="Helical" evidence="9">
    <location>
        <begin position="317"/>
        <end position="339"/>
    </location>
</feature>
<dbReference type="InterPro" id="IPR020846">
    <property type="entry name" value="MFS_dom"/>
</dbReference>
<dbReference type="OrthoDB" id="6612291at2759"/>
<protein>
    <submittedName>
        <fullName evidence="11">Glucose transporter</fullName>
    </submittedName>
</protein>
<dbReference type="FunFam" id="1.20.1250.20:FF:000134">
    <property type="entry name" value="MFS sugar transporter protein"/>
    <property type="match status" value="1"/>
</dbReference>
<feature type="transmembrane region" description="Helical" evidence="9">
    <location>
        <begin position="160"/>
        <end position="182"/>
    </location>
</feature>
<dbReference type="PROSITE" id="PS50850">
    <property type="entry name" value="MFS"/>
    <property type="match status" value="1"/>
</dbReference>
<feature type="transmembrane region" description="Helical" evidence="9">
    <location>
        <begin position="346"/>
        <end position="369"/>
    </location>
</feature>
<gene>
    <name evidence="11" type="primary">RCO3</name>
    <name evidence="11" type="ORF">DL546_006143</name>
</gene>
<dbReference type="EMBL" id="QVQW01000005">
    <property type="protein sequence ID" value="RKU48264.1"/>
    <property type="molecule type" value="Genomic_DNA"/>
</dbReference>
<evidence type="ECO:0000256" key="5">
    <source>
        <dbReference type="ARBA" id="ARBA00022989"/>
    </source>
</evidence>
<evidence type="ECO:0000256" key="1">
    <source>
        <dbReference type="ARBA" id="ARBA00004141"/>
    </source>
</evidence>
<feature type="transmembrane region" description="Helical" evidence="9">
    <location>
        <begin position="21"/>
        <end position="46"/>
    </location>
</feature>
<dbReference type="InterPro" id="IPR005828">
    <property type="entry name" value="MFS_sugar_transport-like"/>
</dbReference>
<feature type="transmembrane region" description="Helical" evidence="9">
    <location>
        <begin position="73"/>
        <end position="95"/>
    </location>
</feature>
<dbReference type="SUPFAM" id="SSF103473">
    <property type="entry name" value="MFS general substrate transporter"/>
    <property type="match status" value="1"/>
</dbReference>
<dbReference type="InterPro" id="IPR036259">
    <property type="entry name" value="MFS_trans_sf"/>
</dbReference>
<evidence type="ECO:0000313" key="12">
    <source>
        <dbReference type="Proteomes" id="UP000275385"/>
    </source>
</evidence>
<feature type="transmembrane region" description="Helical" evidence="9">
    <location>
        <begin position="194"/>
        <end position="213"/>
    </location>
</feature>
<feature type="transmembrane region" description="Helical" evidence="9">
    <location>
        <begin position="426"/>
        <end position="443"/>
    </location>
</feature>
<keyword evidence="11" id="KW-0762">Sugar transport</keyword>
<reference evidence="11 12" key="1">
    <citation type="submission" date="2018-08" db="EMBL/GenBank/DDBJ databases">
        <title>Draft genome of the lignicolous fungus Coniochaeta pulveracea.</title>
        <authorList>
            <person name="Borstlap C.J."/>
            <person name="De Witt R.N."/>
            <person name="Botha A."/>
            <person name="Volschenk H."/>
        </authorList>
    </citation>
    <scope>NUCLEOTIDE SEQUENCE [LARGE SCALE GENOMIC DNA]</scope>
    <source>
        <strain evidence="11 12">CAB683</strain>
    </source>
</reference>